<evidence type="ECO:0008006" key="4">
    <source>
        <dbReference type="Google" id="ProtNLM"/>
    </source>
</evidence>
<dbReference type="EMBL" id="CP106753">
    <property type="protein sequence ID" value="UXY14502.1"/>
    <property type="molecule type" value="Genomic_DNA"/>
</dbReference>
<dbReference type="RefSeq" id="WP_263123802.1">
    <property type="nucleotide sequence ID" value="NZ_CP106753.1"/>
</dbReference>
<evidence type="ECO:0000313" key="3">
    <source>
        <dbReference type="Proteomes" id="UP001061302"/>
    </source>
</evidence>
<proteinExistence type="predicted"/>
<feature type="compositionally biased region" description="Low complexity" evidence="1">
    <location>
        <begin position="27"/>
        <end position="38"/>
    </location>
</feature>
<accession>A0ABY6DJJ0</accession>
<evidence type="ECO:0000256" key="1">
    <source>
        <dbReference type="SAM" id="MobiDB-lite"/>
    </source>
</evidence>
<gene>
    <name evidence="2" type="ORF">N8I74_14415</name>
</gene>
<protein>
    <recommendedName>
        <fullName evidence="4">DUF2589 domain-containing protein</fullName>
    </recommendedName>
</protein>
<dbReference type="Proteomes" id="UP001061302">
    <property type="component" value="Chromosome"/>
</dbReference>
<keyword evidence="3" id="KW-1185">Reference proteome</keyword>
<evidence type="ECO:0000313" key="2">
    <source>
        <dbReference type="EMBL" id="UXY14502.1"/>
    </source>
</evidence>
<organism evidence="2 3">
    <name type="scientific">Chitiniphilus purpureus</name>
    <dbReference type="NCBI Taxonomy" id="2981137"/>
    <lineage>
        <taxon>Bacteria</taxon>
        <taxon>Pseudomonadati</taxon>
        <taxon>Pseudomonadota</taxon>
        <taxon>Betaproteobacteria</taxon>
        <taxon>Neisseriales</taxon>
        <taxon>Chitinibacteraceae</taxon>
        <taxon>Chitiniphilus</taxon>
    </lineage>
</organism>
<feature type="region of interest" description="Disordered" evidence="1">
    <location>
        <begin position="23"/>
        <end position="48"/>
    </location>
</feature>
<sequence>MATPLPPPPPVIGYSEGLAVRPLPGMPGTATQPAAPAAAPVPAPAPKPAATETLAQRTGALVNEVDFPGFVSQLVNGTFDAIVDASIRQMESYASLVAAVAKTVDQFTEENVTPNQARDWLAQRHPGEVTLQLPTPEQPEPRLVPRAEGLMPAWLADYGIQNEELTSELLETQVLPQVRLKVGGERQQLLAAMVTLGLNRVAVKDGSITAKVMFRAAASDVAKVGYAAGSDPAQQAQGWGQRGSQTYATGNTMVSTLAVNAQNDTNLRADLFGEVRLNFVSETLPLDKLADMARIALVQRNLPGMQQQAPAPAAAVPPAPAAPDQGGGA</sequence>
<name>A0ABY6DJJ0_9NEIS</name>
<reference evidence="2" key="1">
    <citation type="submission" date="2022-10" db="EMBL/GenBank/DDBJ databases">
        <title>Chitiniphilus purpureus sp. nov., a novel chitin-degrading bacterium isolated from crawfish pond sediment.</title>
        <authorList>
            <person name="Li K."/>
        </authorList>
    </citation>
    <scope>NUCLEOTIDE SEQUENCE</scope>
    <source>
        <strain evidence="2">CD1</strain>
    </source>
</reference>
<feature type="region of interest" description="Disordered" evidence="1">
    <location>
        <begin position="308"/>
        <end position="329"/>
    </location>
</feature>